<dbReference type="InterPro" id="IPR001258">
    <property type="entry name" value="NHL_repeat"/>
</dbReference>
<evidence type="ECO:0000256" key="5">
    <source>
        <dbReference type="SAM" id="SignalP"/>
    </source>
</evidence>
<protein>
    <submittedName>
        <fullName evidence="6">Peptidyl-alpha-hydroxyglycine alpha-amidating lyase family protein</fullName>
    </submittedName>
</protein>
<keyword evidence="1 5" id="KW-0732">Signal</keyword>
<keyword evidence="2" id="KW-0677">Repeat</keyword>
<dbReference type="Pfam" id="PF01436">
    <property type="entry name" value="NHL"/>
    <property type="match status" value="1"/>
</dbReference>
<keyword evidence="7" id="KW-1185">Reference proteome</keyword>
<comment type="caution">
    <text evidence="6">The sequence shown here is derived from an EMBL/GenBank/DDBJ whole genome shotgun (WGS) entry which is preliminary data.</text>
</comment>
<evidence type="ECO:0000256" key="3">
    <source>
        <dbReference type="ARBA" id="ARBA00023180"/>
    </source>
</evidence>
<dbReference type="PANTHER" id="PTHR10680">
    <property type="entry name" value="PEPTIDYL-GLYCINE ALPHA-AMIDATING MONOOXYGENASE"/>
    <property type="match status" value="1"/>
</dbReference>
<dbReference type="PROSITE" id="PS51125">
    <property type="entry name" value="NHL"/>
    <property type="match status" value="1"/>
</dbReference>
<evidence type="ECO:0000313" key="7">
    <source>
        <dbReference type="Proteomes" id="UP000776276"/>
    </source>
</evidence>
<reference evidence="6 7" key="1">
    <citation type="submission" date="2021-06" db="EMBL/GenBank/DDBJ databases">
        <title>Sphingomonas sp. XMGL2, whole genome shotgun sequencing project.</title>
        <authorList>
            <person name="Zhao G."/>
            <person name="Shen L."/>
        </authorList>
    </citation>
    <scope>NUCLEOTIDE SEQUENCE [LARGE SCALE GENOMIC DNA]</scope>
    <source>
        <strain evidence="6 7">XMGL2</strain>
    </source>
</reference>
<organism evidence="6 7">
    <name type="scientific">Sphingomonas quercus</name>
    <dbReference type="NCBI Taxonomy" id="2842451"/>
    <lineage>
        <taxon>Bacteria</taxon>
        <taxon>Pseudomonadati</taxon>
        <taxon>Pseudomonadota</taxon>
        <taxon>Alphaproteobacteria</taxon>
        <taxon>Sphingomonadales</taxon>
        <taxon>Sphingomonadaceae</taxon>
        <taxon>Sphingomonas</taxon>
    </lineage>
</organism>
<dbReference type="EMBL" id="JAHKRT010000006">
    <property type="protein sequence ID" value="MBU3078565.1"/>
    <property type="molecule type" value="Genomic_DNA"/>
</dbReference>
<keyword evidence="3" id="KW-0325">Glycoprotein</keyword>
<feature type="repeat" description="NHL" evidence="4">
    <location>
        <begin position="194"/>
        <end position="233"/>
    </location>
</feature>
<evidence type="ECO:0000313" key="6">
    <source>
        <dbReference type="EMBL" id="MBU3078565.1"/>
    </source>
</evidence>
<evidence type="ECO:0000256" key="4">
    <source>
        <dbReference type="PROSITE-ProRule" id="PRU00504"/>
    </source>
</evidence>
<gene>
    <name evidence="6" type="ORF">KOF26_11865</name>
</gene>
<dbReference type="GO" id="GO:0016829">
    <property type="term" value="F:lyase activity"/>
    <property type="evidence" value="ECO:0007669"/>
    <property type="project" value="UniProtKB-KW"/>
</dbReference>
<feature type="chain" id="PRO_5045875772" evidence="5">
    <location>
        <begin position="22"/>
        <end position="343"/>
    </location>
</feature>
<sequence>MLLKASYIISPTLMQAMAAPAADPNGYPNPYKTDTSFFKLPAGRTMGSSSSVAVDSKGNIWIADRCGVNSCSDSPLDPIMQFDARGNFIKAFGGGMFNFPHGFYIDARDNIWVVDERVDGGKGGTVTKMDQNGKVLLTIGKAGTGTSTHDTFSEPNAVLVAPNGTIFVSEGHTNDKISRVVKYDANGKYIKEWGTTGGGAGQLNVPHTLAMDSKGRLFVGDRWNNRIQIYDQDGKLLDSWKQFGRPSGVYIDAKDNLYVADSESRTNPVIAGDRRSGYGHNPGWKRGIRVGSARTGQVVAFIPDTEPNPDRGATSGAEGIWADKNGVIYGAQVQQKAVVRYTK</sequence>
<accession>A0ABS6BN00</accession>
<feature type="signal peptide" evidence="5">
    <location>
        <begin position="1"/>
        <end position="21"/>
    </location>
</feature>
<keyword evidence="6" id="KW-0456">Lyase</keyword>
<evidence type="ECO:0000256" key="1">
    <source>
        <dbReference type="ARBA" id="ARBA00022729"/>
    </source>
</evidence>
<dbReference type="CDD" id="cd14958">
    <property type="entry name" value="NHL_PAL_like"/>
    <property type="match status" value="1"/>
</dbReference>
<dbReference type="Proteomes" id="UP000776276">
    <property type="component" value="Unassembled WGS sequence"/>
</dbReference>
<name>A0ABS6BN00_9SPHN</name>
<evidence type="ECO:0000256" key="2">
    <source>
        <dbReference type="ARBA" id="ARBA00022737"/>
    </source>
</evidence>
<proteinExistence type="predicted"/>